<sequence>MNTRPLLLIVLDGWGHREAAEHNVIRACSPYYHELLGKYPHTLLSASGEEVGLPLGLMGNSEVGHMNLGAGRVVYQDITRIDKSIRDGEFAGMGALARAFELARSENRTLHLMGLVSDGGVHSSDGHLRALLNAAAARGLAPEQVCVHAITDGRDTPPRSGADFIAALEQDIERAGVGRIASVIGRYWAMDRDQRWERVKRAYDLFVGGVGLRVDRAAQALGASYEADTSDEFLEPFVVGDPDRGRIGDGDPVICFNFRSDRMREICAALGLDSFDGFERTPRVRPLLTTMTQYRADFPFAIVYPPRELTGTFPDLVSEAGLTQLRLAETEKYAHVSFFFSGGREAELPGERRILVPSPKVATYDLQPQMSAPQVCDRLLDSLERDETDVYIVNFANADMVGHTGIEAAACAAVTAVDECLRRIVPKVVERGGMVAITADHGNAEMMWDELTHQPHTAHTTNPVPIVLCGTDLLGARLRPMGILADVAPTLLELAGLRPSAGMDGVSLFDR</sequence>
<dbReference type="Proteomes" id="UP000316921">
    <property type="component" value="Chromosome"/>
</dbReference>
<comment type="pathway">
    <text evidence="3 9">Carbohydrate degradation; glycolysis; pyruvate from D-glyceraldehyde 3-phosphate: step 3/5.</text>
</comment>
<feature type="domain" description="Metalloenzyme" evidence="14">
    <location>
        <begin position="5"/>
        <end position="497"/>
    </location>
</feature>
<proteinExistence type="inferred from homology"/>
<comment type="subunit">
    <text evidence="9">Monomer.</text>
</comment>
<dbReference type="UniPathway" id="UPA00109">
    <property type="reaction ID" value="UER00186"/>
</dbReference>
<dbReference type="GO" id="GO:0006007">
    <property type="term" value="P:glucose catabolic process"/>
    <property type="evidence" value="ECO:0007669"/>
    <property type="project" value="InterPro"/>
</dbReference>
<feature type="binding site" evidence="9 12">
    <location>
        <position position="186"/>
    </location>
    <ligand>
        <name>substrate</name>
    </ligand>
</feature>
<feature type="binding site" evidence="9 13">
    <location>
        <position position="459"/>
    </location>
    <ligand>
        <name>Mn(2+)</name>
        <dbReference type="ChEBI" id="CHEBI:29035"/>
        <label>1</label>
    </ligand>
</feature>
<dbReference type="Gene3D" id="3.40.720.10">
    <property type="entry name" value="Alkaline Phosphatase, subunit A"/>
    <property type="match status" value="1"/>
</dbReference>
<dbReference type="SUPFAM" id="SSF64158">
    <property type="entry name" value="2,3-Bisphosphoglycerate-independent phosphoglycerate mutase, substrate-binding domain"/>
    <property type="match status" value="1"/>
</dbReference>
<evidence type="ECO:0000256" key="13">
    <source>
        <dbReference type="PIRSR" id="PIRSR001492-3"/>
    </source>
</evidence>
<protein>
    <recommendedName>
        <fullName evidence="9 10">2,3-bisphosphoglycerate-independent phosphoglycerate mutase</fullName>
        <shortName evidence="9">BPG-independent PGAM</shortName>
        <shortName evidence="9">Phosphoglyceromutase</shortName>
        <shortName evidence="9">iPGM</shortName>
        <ecNumber evidence="9 10">5.4.2.12</ecNumber>
    </recommendedName>
</protein>
<comment type="similarity">
    <text evidence="4 9">Belongs to the BPG-independent phosphoglycerate mutase family.</text>
</comment>
<evidence type="ECO:0000256" key="10">
    <source>
        <dbReference type="NCBIfam" id="TIGR01307"/>
    </source>
</evidence>
<feature type="binding site" evidence="9 13">
    <location>
        <position position="440"/>
    </location>
    <ligand>
        <name>Mn(2+)</name>
        <dbReference type="ChEBI" id="CHEBI:29035"/>
        <label>2</label>
    </ligand>
</feature>
<evidence type="ECO:0000256" key="3">
    <source>
        <dbReference type="ARBA" id="ARBA00004798"/>
    </source>
</evidence>
<evidence type="ECO:0000256" key="1">
    <source>
        <dbReference type="ARBA" id="ARBA00000370"/>
    </source>
</evidence>
<dbReference type="NCBIfam" id="TIGR01307">
    <property type="entry name" value="pgm_bpd_ind"/>
    <property type="match status" value="1"/>
</dbReference>
<dbReference type="InterPro" id="IPR036646">
    <property type="entry name" value="PGAM_B_sf"/>
</dbReference>
<feature type="binding site" evidence="9 13">
    <location>
        <position position="403"/>
    </location>
    <ligand>
        <name>Mn(2+)</name>
        <dbReference type="ChEBI" id="CHEBI:29035"/>
        <label>1</label>
    </ligand>
</feature>
<dbReference type="InterPro" id="IPR017850">
    <property type="entry name" value="Alkaline_phosphatase_core_sf"/>
</dbReference>
<feature type="binding site" evidence="9 12">
    <location>
        <position position="192"/>
    </location>
    <ligand>
        <name>substrate</name>
    </ligand>
</feature>
<comment type="function">
    <text evidence="2 9">Catalyzes the interconversion of 2-phosphoglycerate and 3-phosphoglycerate.</text>
</comment>
<feature type="binding site" evidence="9 13">
    <location>
        <position position="61"/>
    </location>
    <ligand>
        <name>Mn(2+)</name>
        <dbReference type="ChEBI" id="CHEBI:29035"/>
        <label>2</label>
    </ligand>
</feature>
<comment type="cofactor">
    <cofactor evidence="9">
        <name>Mn(2+)</name>
        <dbReference type="ChEBI" id="CHEBI:29035"/>
    </cofactor>
    <text evidence="9">Binds 2 manganese ions per subunit.</text>
</comment>
<evidence type="ECO:0000259" key="15">
    <source>
        <dbReference type="Pfam" id="PF06415"/>
    </source>
</evidence>
<dbReference type="GO" id="GO:0004619">
    <property type="term" value="F:phosphoglycerate mutase activity"/>
    <property type="evidence" value="ECO:0007669"/>
    <property type="project" value="UniProtKB-UniRule"/>
</dbReference>
<dbReference type="SUPFAM" id="SSF53649">
    <property type="entry name" value="Alkaline phosphatase-like"/>
    <property type="match status" value="1"/>
</dbReference>
<dbReference type="KEGG" id="pbap:Pla133_44020"/>
<evidence type="ECO:0000256" key="4">
    <source>
        <dbReference type="ARBA" id="ARBA00008819"/>
    </source>
</evidence>
<dbReference type="GO" id="GO:0030145">
    <property type="term" value="F:manganese ion binding"/>
    <property type="evidence" value="ECO:0007669"/>
    <property type="project" value="UniProtKB-UniRule"/>
</dbReference>
<evidence type="ECO:0000256" key="12">
    <source>
        <dbReference type="PIRSR" id="PIRSR001492-2"/>
    </source>
</evidence>
<evidence type="ECO:0000256" key="9">
    <source>
        <dbReference type="HAMAP-Rule" id="MF_01038"/>
    </source>
</evidence>
<feature type="binding site" evidence="9 12">
    <location>
        <begin position="154"/>
        <end position="155"/>
    </location>
    <ligand>
        <name>substrate</name>
    </ligand>
</feature>
<gene>
    <name evidence="9 16" type="primary">gpmI</name>
    <name evidence="16" type="ORF">Pla133_44020</name>
</gene>
<evidence type="ECO:0000313" key="17">
    <source>
        <dbReference type="Proteomes" id="UP000316921"/>
    </source>
</evidence>
<feature type="binding site" evidence="9 12">
    <location>
        <position position="122"/>
    </location>
    <ligand>
        <name>substrate</name>
    </ligand>
</feature>
<dbReference type="GO" id="GO:0006096">
    <property type="term" value="P:glycolytic process"/>
    <property type="evidence" value="ECO:0007669"/>
    <property type="project" value="UniProtKB-UniRule"/>
</dbReference>
<dbReference type="PANTHER" id="PTHR31637">
    <property type="entry name" value="2,3-BISPHOSPHOGLYCERATE-INDEPENDENT PHOSPHOGLYCERATE MUTASE"/>
    <property type="match status" value="1"/>
</dbReference>
<name>A0A518BQM7_9BACT</name>
<dbReference type="AlphaFoldDB" id="A0A518BQM7"/>
<evidence type="ECO:0000259" key="14">
    <source>
        <dbReference type="Pfam" id="PF01676"/>
    </source>
</evidence>
<dbReference type="HAMAP" id="MF_01038">
    <property type="entry name" value="GpmI"/>
    <property type="match status" value="1"/>
</dbReference>
<keyword evidence="7 9" id="KW-0464">Manganese</keyword>
<dbReference type="Gene3D" id="3.40.1450.10">
    <property type="entry name" value="BPG-independent phosphoglycerate mutase, domain B"/>
    <property type="match status" value="1"/>
</dbReference>
<keyword evidence="5 9" id="KW-0479">Metal-binding</keyword>
<dbReference type="EC" id="5.4.2.12" evidence="9 10"/>
<feature type="domain" description="BPG-independent PGAM N-terminal" evidence="15">
    <location>
        <begin position="81"/>
        <end position="295"/>
    </location>
</feature>
<dbReference type="InterPro" id="IPR006124">
    <property type="entry name" value="Metalloenzyme"/>
</dbReference>
<evidence type="ECO:0000256" key="11">
    <source>
        <dbReference type="PIRSR" id="PIRSR001492-1"/>
    </source>
</evidence>
<evidence type="ECO:0000256" key="6">
    <source>
        <dbReference type="ARBA" id="ARBA00023152"/>
    </source>
</evidence>
<dbReference type="RefSeq" id="WP_145069046.1">
    <property type="nucleotide sequence ID" value="NZ_CP036287.1"/>
</dbReference>
<dbReference type="Pfam" id="PF06415">
    <property type="entry name" value="iPGM_N"/>
    <property type="match status" value="1"/>
</dbReference>
<organism evidence="16 17">
    <name type="scientific">Engelhardtia mirabilis</name>
    <dbReference type="NCBI Taxonomy" id="2528011"/>
    <lineage>
        <taxon>Bacteria</taxon>
        <taxon>Pseudomonadati</taxon>
        <taxon>Planctomycetota</taxon>
        <taxon>Planctomycetia</taxon>
        <taxon>Planctomycetia incertae sedis</taxon>
        <taxon>Engelhardtia</taxon>
    </lineage>
</organism>
<dbReference type="FunFam" id="3.40.1450.10:FF:000002">
    <property type="entry name" value="2,3-bisphosphoglycerate-independent phosphoglycerate mutase"/>
    <property type="match status" value="1"/>
</dbReference>
<feature type="binding site" evidence="9 12">
    <location>
        <begin position="259"/>
        <end position="262"/>
    </location>
    <ligand>
        <name>substrate</name>
    </ligand>
</feature>
<dbReference type="CDD" id="cd16010">
    <property type="entry name" value="iPGM"/>
    <property type="match status" value="1"/>
</dbReference>
<dbReference type="Pfam" id="PF01676">
    <property type="entry name" value="Metalloenzyme"/>
    <property type="match status" value="1"/>
</dbReference>
<accession>A0A518BQM7</accession>
<comment type="catalytic activity">
    <reaction evidence="1 9">
        <text>(2R)-2-phosphoglycerate = (2R)-3-phosphoglycerate</text>
        <dbReference type="Rhea" id="RHEA:15901"/>
        <dbReference type="ChEBI" id="CHEBI:58272"/>
        <dbReference type="ChEBI" id="CHEBI:58289"/>
        <dbReference type="EC" id="5.4.2.12"/>
    </reaction>
</comment>
<evidence type="ECO:0000256" key="8">
    <source>
        <dbReference type="ARBA" id="ARBA00023235"/>
    </source>
</evidence>
<reference evidence="16 17" key="1">
    <citation type="submission" date="2019-02" db="EMBL/GenBank/DDBJ databases">
        <title>Deep-cultivation of Planctomycetes and their phenomic and genomic characterization uncovers novel biology.</title>
        <authorList>
            <person name="Wiegand S."/>
            <person name="Jogler M."/>
            <person name="Boedeker C."/>
            <person name="Pinto D."/>
            <person name="Vollmers J."/>
            <person name="Rivas-Marin E."/>
            <person name="Kohn T."/>
            <person name="Peeters S.H."/>
            <person name="Heuer A."/>
            <person name="Rast P."/>
            <person name="Oberbeckmann S."/>
            <person name="Bunk B."/>
            <person name="Jeske O."/>
            <person name="Meyerdierks A."/>
            <person name="Storesund J.E."/>
            <person name="Kallscheuer N."/>
            <person name="Luecker S."/>
            <person name="Lage O.M."/>
            <person name="Pohl T."/>
            <person name="Merkel B.J."/>
            <person name="Hornburger P."/>
            <person name="Mueller R.-W."/>
            <person name="Bruemmer F."/>
            <person name="Labrenz M."/>
            <person name="Spormann A.M."/>
            <person name="Op den Camp H."/>
            <person name="Overmann J."/>
            <person name="Amann R."/>
            <person name="Jetten M.S.M."/>
            <person name="Mascher T."/>
            <person name="Medema M.H."/>
            <person name="Devos D.P."/>
            <person name="Kaster A.-K."/>
            <person name="Ovreas L."/>
            <person name="Rohde M."/>
            <person name="Galperin M.Y."/>
            <person name="Jogler C."/>
        </authorList>
    </citation>
    <scope>NUCLEOTIDE SEQUENCE [LARGE SCALE GENOMIC DNA]</scope>
    <source>
        <strain evidence="16 17">Pla133</strain>
    </source>
</reference>
<feature type="binding site" evidence="9 12">
    <location>
        <position position="332"/>
    </location>
    <ligand>
        <name>substrate</name>
    </ligand>
</feature>
<keyword evidence="6 9" id="KW-0324">Glycolysis</keyword>
<dbReference type="InterPro" id="IPR005995">
    <property type="entry name" value="Pgm_bpd_ind"/>
</dbReference>
<evidence type="ECO:0000256" key="2">
    <source>
        <dbReference type="ARBA" id="ARBA00002315"/>
    </source>
</evidence>
<dbReference type="PANTHER" id="PTHR31637:SF0">
    <property type="entry name" value="2,3-BISPHOSPHOGLYCERATE-INDEPENDENT PHOSPHOGLYCERATE MUTASE"/>
    <property type="match status" value="1"/>
</dbReference>
<dbReference type="EMBL" id="CP036287">
    <property type="protein sequence ID" value="QDU69283.1"/>
    <property type="molecule type" value="Genomic_DNA"/>
</dbReference>
<feature type="binding site" evidence="9 13">
    <location>
        <position position="441"/>
    </location>
    <ligand>
        <name>Mn(2+)</name>
        <dbReference type="ChEBI" id="CHEBI:29035"/>
        <label>2</label>
    </ligand>
</feature>
<keyword evidence="8 9" id="KW-0413">Isomerase</keyword>
<dbReference type="GO" id="GO:0005829">
    <property type="term" value="C:cytosol"/>
    <property type="evidence" value="ECO:0007669"/>
    <property type="project" value="TreeGrafter"/>
</dbReference>
<feature type="active site" description="Phosphoserine intermediate" evidence="9 11">
    <location>
        <position position="61"/>
    </location>
</feature>
<keyword evidence="17" id="KW-1185">Reference proteome</keyword>
<dbReference type="InterPro" id="IPR011258">
    <property type="entry name" value="BPG-indep_PGM_N"/>
</dbReference>
<evidence type="ECO:0000256" key="7">
    <source>
        <dbReference type="ARBA" id="ARBA00023211"/>
    </source>
</evidence>
<feature type="binding site" evidence="9 13">
    <location>
        <position position="399"/>
    </location>
    <ligand>
        <name>Mn(2+)</name>
        <dbReference type="ChEBI" id="CHEBI:29035"/>
        <label>1</label>
    </ligand>
</feature>
<dbReference type="PIRSF" id="PIRSF001492">
    <property type="entry name" value="IPGAM"/>
    <property type="match status" value="1"/>
</dbReference>
<feature type="binding site" evidence="9 13">
    <location>
        <position position="12"/>
    </location>
    <ligand>
        <name>Mn(2+)</name>
        <dbReference type="ChEBI" id="CHEBI:29035"/>
        <label>2</label>
    </ligand>
</feature>
<evidence type="ECO:0000256" key="5">
    <source>
        <dbReference type="ARBA" id="ARBA00022723"/>
    </source>
</evidence>
<evidence type="ECO:0000313" key="16">
    <source>
        <dbReference type="EMBL" id="QDU69283.1"/>
    </source>
</evidence>